<evidence type="ECO:0000313" key="2">
    <source>
        <dbReference type="EMBL" id="SPS10192.1"/>
    </source>
</evidence>
<evidence type="ECO:0000313" key="3">
    <source>
        <dbReference type="Proteomes" id="UP000279235"/>
    </source>
</evidence>
<dbReference type="EMBL" id="OGTW01000001">
    <property type="protein sequence ID" value="SPB22184.1"/>
    <property type="molecule type" value="Genomic_DNA"/>
</dbReference>
<sequence length="109" mass="12445">MDDIQLTKDSKQLLAIIYKEYLDKINNGISKSSAKHIGHADDICELVPTWLPDDVVETAWELGRSGFIKITPADNTIYHSVILDKTIIYFENKNINTIKTIADWILKLK</sequence>
<dbReference type="EMBL" id="OGTW02000001">
    <property type="protein sequence ID" value="SPS10192.1"/>
    <property type="molecule type" value="Genomic_DNA"/>
</dbReference>
<evidence type="ECO:0000313" key="1">
    <source>
        <dbReference type="EMBL" id="SPB22184.1"/>
    </source>
</evidence>
<reference evidence="2" key="2">
    <citation type="submission" date="2018-05" db="EMBL/GenBank/DDBJ databases">
        <authorList>
            <person name="Lanie J.A."/>
            <person name="Ng W.-L."/>
            <person name="Kazmierczak K.M."/>
            <person name="Andrzejewski T.M."/>
            <person name="Davidsen T.M."/>
            <person name="Wayne K.J."/>
            <person name="Tettelin H."/>
            <person name="Glass J.I."/>
            <person name="Rusch D."/>
            <person name="Podicherti R."/>
            <person name="Tsui H.-C.T."/>
            <person name="Winkler M.E."/>
        </authorList>
    </citation>
    <scope>NUCLEOTIDE SEQUENCE</scope>
    <source>
        <strain evidence="2">Lactococcus lactis</strain>
    </source>
</reference>
<protein>
    <submittedName>
        <fullName evidence="1">Uncharacterized protein</fullName>
    </submittedName>
</protein>
<name>A0A2X0P9D5_9LACT</name>
<reference evidence="3" key="3">
    <citation type="submission" date="2018-05" db="EMBL/GenBank/DDBJ databases">
        <authorList>
            <person name="Duru I."/>
        </authorList>
    </citation>
    <scope>NUCLEOTIDE SEQUENCE [LARGE SCALE GENOMIC DNA]</scope>
</reference>
<proteinExistence type="predicted"/>
<dbReference type="Proteomes" id="UP000279235">
    <property type="component" value="Unassembled WGS sequence"/>
</dbReference>
<dbReference type="AlphaFoldDB" id="A0A2X0P9D5"/>
<reference evidence="1" key="1">
    <citation type="submission" date="2018-01" db="EMBL/GenBank/DDBJ databases">
        <authorList>
            <person name="Gaut B.S."/>
            <person name="Morton B.R."/>
            <person name="Clegg M.T."/>
            <person name="Duvall M.R."/>
        </authorList>
    </citation>
    <scope>NUCLEOTIDE SEQUENCE</scope>
    <source>
        <strain evidence="1">Lactococcus lactis</strain>
    </source>
</reference>
<dbReference type="RefSeq" id="WP_031560877.1">
    <property type="nucleotide sequence ID" value="NZ_CP125772.1"/>
</dbReference>
<gene>
    <name evidence="1" type="ORF">AMHIJAGA_00109</name>
</gene>
<accession>A0A2X0P9D5</accession>
<organism evidence="1">
    <name type="scientific">Lactococcus lactis</name>
    <dbReference type="NCBI Taxonomy" id="1358"/>
    <lineage>
        <taxon>Bacteria</taxon>
        <taxon>Bacillati</taxon>
        <taxon>Bacillota</taxon>
        <taxon>Bacilli</taxon>
        <taxon>Lactobacillales</taxon>
        <taxon>Streptococcaceae</taxon>
        <taxon>Lactococcus</taxon>
    </lineage>
</organism>